<evidence type="ECO:0000256" key="4">
    <source>
        <dbReference type="ARBA" id="ARBA00022714"/>
    </source>
</evidence>
<dbReference type="PANTHER" id="PTHR43661">
    <property type="entry name" value="D-XYLONATE DEHYDRATASE"/>
    <property type="match status" value="1"/>
</dbReference>
<evidence type="ECO:0000313" key="18">
    <source>
        <dbReference type="EMBL" id="VYT27320.1"/>
    </source>
</evidence>
<organism evidence="18">
    <name type="scientific">Anaerostipes caccae</name>
    <dbReference type="NCBI Taxonomy" id="105841"/>
    <lineage>
        <taxon>Bacteria</taxon>
        <taxon>Bacillati</taxon>
        <taxon>Bacillota</taxon>
        <taxon>Clostridia</taxon>
        <taxon>Lachnospirales</taxon>
        <taxon>Lachnospiraceae</taxon>
        <taxon>Anaerostipes</taxon>
    </lineage>
</organism>
<dbReference type="PANTHER" id="PTHR43661:SF3">
    <property type="entry name" value="D-XYLONATE DEHYDRATASE YAGF-RELATED"/>
    <property type="match status" value="1"/>
</dbReference>
<feature type="binding site" description="via carbamate group" evidence="15">
    <location>
        <position position="122"/>
    </location>
    <ligand>
        <name>Mg(2+)</name>
        <dbReference type="ChEBI" id="CHEBI:18420"/>
    </ligand>
</feature>
<comment type="pathway">
    <text evidence="12 15">Amino-acid biosynthesis; L-valine biosynthesis; L-valine from pyruvate: step 3/4.</text>
</comment>
<dbReference type="FunFam" id="3.50.30.80:FF:000001">
    <property type="entry name" value="Dihydroxy-acid dehydratase"/>
    <property type="match status" value="1"/>
</dbReference>
<sequence>MMRSDRIKQGDKAAPQRSLLYALGFTEEEMERPLIGIVSSKNEIVPGHRNLDKIEEAVKQGVALAGGVPVVFPAIAVCDGIAMGHEGMKYSLVTRELIADSTEAMAEAHPFDGLVMIPNCDKNVPGLLMAAARLNIPSIFVSGGPMLAGTMKKKRISYSTVSEAVSRHQTGEITAEELRVCEQKACPTCGSCSGMFTANSMNCLTEVLGMGLPGNGTIPAVYSERIRLAKRAGMQIMKLVKKGIRPSDLMTEKAFENALAVDMALGCSTNSMLHLPAIAHECGIRMDLTMANAISEKVPNLCHLAPAGESYVEDLNEAGGIPAVLHELDKLGLIRTDLLTCTLKTVAENIKGKEIRDKTVIRPAEDPYSRTGGIAVLKGNLAPEGCVVKRSAVAEEMLCHSGRARVFDGEEAALEAIYAGRIEPGDVVVIRYEGPKGGPGMREMLNPTSAIMGSGLGDSVALITDGRFSGATRGAAIGHVSPEAAVGGPIALVEEGDLIEINIPDHKIQLLVDEEEIKNRKSRWQPRQQKLKNGYLKRYARSVTSGSTGAILE</sequence>
<dbReference type="AlphaFoldDB" id="A0A6N2VBK0"/>
<feature type="active site" description="Proton acceptor" evidence="15">
    <location>
        <position position="469"/>
    </location>
</feature>
<dbReference type="Gene3D" id="3.50.30.80">
    <property type="entry name" value="IlvD/EDD C-terminal domain-like"/>
    <property type="match status" value="1"/>
</dbReference>
<dbReference type="NCBIfam" id="TIGR00110">
    <property type="entry name" value="ilvD"/>
    <property type="match status" value="1"/>
</dbReference>
<evidence type="ECO:0000256" key="12">
    <source>
        <dbReference type="ARBA" id="ARBA00029436"/>
    </source>
</evidence>
<dbReference type="InterPro" id="IPR056740">
    <property type="entry name" value="ILV_EDD_C"/>
</dbReference>
<dbReference type="InterPro" id="IPR042096">
    <property type="entry name" value="Dihydro-acid_dehy_C"/>
</dbReference>
<dbReference type="InterPro" id="IPR037237">
    <property type="entry name" value="IlvD/EDD_N"/>
</dbReference>
<dbReference type="HAMAP" id="MF_00012">
    <property type="entry name" value="IlvD"/>
    <property type="match status" value="1"/>
</dbReference>
<protein>
    <recommendedName>
        <fullName evidence="14 15">Dihydroxy-acid dehydratase</fullName>
        <shortName evidence="15">DAD</shortName>
        <ecNumber evidence="14 15">4.2.1.9</ecNumber>
    </recommendedName>
</protein>
<dbReference type="SUPFAM" id="SSF143975">
    <property type="entry name" value="IlvD/EDD N-terminal domain-like"/>
    <property type="match status" value="1"/>
</dbReference>
<dbReference type="EC" id="4.2.1.9" evidence="14 15"/>
<feature type="modified residue" description="N6-carboxylysine" evidence="15">
    <location>
        <position position="122"/>
    </location>
</feature>
<keyword evidence="5 15" id="KW-0479">Metal-binding</keyword>
<evidence type="ECO:0000256" key="14">
    <source>
        <dbReference type="ARBA" id="ARBA00029490"/>
    </source>
</evidence>
<feature type="domain" description="Dihydroxy-acid/6-phosphogluconate dehydratase N-terminal" evidence="16">
    <location>
        <begin position="32"/>
        <end position="349"/>
    </location>
</feature>
<keyword evidence="10 15" id="KW-0100">Branched-chain amino acid biosynthesis</keyword>
<dbReference type="GO" id="GO:0000287">
    <property type="term" value="F:magnesium ion binding"/>
    <property type="evidence" value="ECO:0007669"/>
    <property type="project" value="UniProtKB-UniRule"/>
</dbReference>
<dbReference type="NCBIfam" id="NF002068">
    <property type="entry name" value="PRK00911.1"/>
    <property type="match status" value="1"/>
</dbReference>
<comment type="catalytic activity">
    <reaction evidence="11">
        <text>(2R)-2,3-dihydroxy-3-methylbutanoate = 3-methyl-2-oxobutanoate + H2O</text>
        <dbReference type="Rhea" id="RHEA:24809"/>
        <dbReference type="ChEBI" id="CHEBI:11851"/>
        <dbReference type="ChEBI" id="CHEBI:15377"/>
        <dbReference type="ChEBI" id="CHEBI:49072"/>
        <dbReference type="EC" id="4.2.1.9"/>
    </reaction>
    <physiologicalReaction direction="left-to-right" evidence="11">
        <dbReference type="Rhea" id="RHEA:24810"/>
    </physiologicalReaction>
</comment>
<comment type="subunit">
    <text evidence="15">Homodimer.</text>
</comment>
<feature type="binding site" evidence="15">
    <location>
        <position position="443"/>
    </location>
    <ligand>
        <name>Mg(2+)</name>
        <dbReference type="ChEBI" id="CHEBI:18420"/>
    </ligand>
</feature>
<evidence type="ECO:0000256" key="2">
    <source>
        <dbReference type="ARBA" id="ARBA00006486"/>
    </source>
</evidence>
<dbReference type="EMBL" id="CACRSQ010000007">
    <property type="protein sequence ID" value="VYT27320.1"/>
    <property type="molecule type" value="Genomic_DNA"/>
</dbReference>
<evidence type="ECO:0000256" key="9">
    <source>
        <dbReference type="ARBA" id="ARBA00023239"/>
    </source>
</evidence>
<evidence type="ECO:0000256" key="3">
    <source>
        <dbReference type="ARBA" id="ARBA00022605"/>
    </source>
</evidence>
<comment type="catalytic activity">
    <reaction evidence="15">
        <text>(2R,3R)-2,3-dihydroxy-3-methylpentanoate = (S)-3-methyl-2-oxopentanoate + H2O</text>
        <dbReference type="Rhea" id="RHEA:27694"/>
        <dbReference type="ChEBI" id="CHEBI:15377"/>
        <dbReference type="ChEBI" id="CHEBI:35146"/>
        <dbReference type="ChEBI" id="CHEBI:49258"/>
        <dbReference type="EC" id="4.2.1.9"/>
    </reaction>
</comment>
<dbReference type="InterPro" id="IPR004404">
    <property type="entry name" value="DihydroxyA_deHydtase"/>
</dbReference>
<reference evidence="18" key="1">
    <citation type="submission" date="2019-11" db="EMBL/GenBank/DDBJ databases">
        <authorList>
            <person name="Feng L."/>
        </authorList>
    </citation>
    <scope>NUCLEOTIDE SEQUENCE</scope>
    <source>
        <strain evidence="18">AcaccaeLFYP115</strain>
    </source>
</reference>
<dbReference type="UniPathway" id="UPA00049">
    <property type="reaction ID" value="UER00061"/>
</dbReference>
<name>A0A6N2VBK0_9FIRM</name>
<keyword evidence="6 15" id="KW-0460">Magnesium</keyword>
<gene>
    <name evidence="18" type="primary">ilvD_2</name>
    <name evidence="15" type="synonym">ilvD</name>
    <name evidence="18" type="ORF">ACLFYP115_02395</name>
</gene>
<feature type="binding site" evidence="15">
    <location>
        <position position="79"/>
    </location>
    <ligand>
        <name>Mg(2+)</name>
        <dbReference type="ChEBI" id="CHEBI:18420"/>
    </ligand>
</feature>
<keyword evidence="9 15" id="KW-0456">Lyase</keyword>
<evidence type="ECO:0000256" key="10">
    <source>
        <dbReference type="ARBA" id="ARBA00023304"/>
    </source>
</evidence>
<evidence type="ECO:0000259" key="17">
    <source>
        <dbReference type="Pfam" id="PF24877"/>
    </source>
</evidence>
<dbReference type="InterPro" id="IPR020558">
    <property type="entry name" value="DiOHA_6PGluconate_deHydtase_CS"/>
</dbReference>
<keyword evidence="7 15" id="KW-0408">Iron</keyword>
<comment type="function">
    <text evidence="15">Functions in the biosynthesis of branched-chain amino acids. Catalyzes the dehydration of (2R,3R)-2,3-dihydroxy-3-methylpentanoate (2,3-dihydroxy-3-methylvalerate) into 2-oxo-3-methylpentanoate (2-oxo-3-methylvalerate) and of (2R)-2,3-dihydroxy-3-methylbutanoate (2,3-dihydroxyisovalerate) into 2-oxo-3-methylbutanoate (2-oxoisovalerate), the penultimate precursor to L-isoleucine and L-valine, respectively.</text>
</comment>
<dbReference type="GO" id="GO:0009097">
    <property type="term" value="P:isoleucine biosynthetic process"/>
    <property type="evidence" value="ECO:0007669"/>
    <property type="project" value="UniProtKB-UniRule"/>
</dbReference>
<comment type="caution">
    <text evidence="15">Lacks conserved residue(s) required for the propagation of feature annotation.</text>
</comment>
<dbReference type="PROSITE" id="PS00887">
    <property type="entry name" value="ILVD_EDD_2"/>
    <property type="match status" value="1"/>
</dbReference>
<feature type="domain" description="Dihydroxy-acid/6-phosphogluconate dehydratase C-terminal" evidence="17">
    <location>
        <begin position="360"/>
        <end position="550"/>
    </location>
</feature>
<dbReference type="SUPFAM" id="SSF52016">
    <property type="entry name" value="LeuD/IlvD-like"/>
    <property type="match status" value="1"/>
</dbReference>
<dbReference type="GO" id="GO:0009099">
    <property type="term" value="P:L-valine biosynthetic process"/>
    <property type="evidence" value="ECO:0007669"/>
    <property type="project" value="UniProtKB-UniRule"/>
</dbReference>
<evidence type="ECO:0000256" key="13">
    <source>
        <dbReference type="ARBA" id="ARBA00029437"/>
    </source>
</evidence>
<dbReference type="PROSITE" id="PS00886">
    <property type="entry name" value="ILVD_EDD_1"/>
    <property type="match status" value="1"/>
</dbReference>
<accession>A0A6N2VBK0</accession>
<evidence type="ECO:0000256" key="8">
    <source>
        <dbReference type="ARBA" id="ARBA00023014"/>
    </source>
</evidence>
<keyword evidence="3 15" id="KW-0028">Amino-acid biosynthesis</keyword>
<dbReference type="Pfam" id="PF00920">
    <property type="entry name" value="ILVD_EDD_N"/>
    <property type="match status" value="1"/>
</dbReference>
<comment type="cofactor">
    <cofactor evidence="15">
        <name>[2Fe-2S] cluster</name>
        <dbReference type="ChEBI" id="CHEBI:190135"/>
    </cofactor>
    <text evidence="15">Binds 1 [2Fe-2S] cluster per subunit. This cluster acts as a Lewis acid cofactor.</text>
</comment>
<evidence type="ECO:0000256" key="1">
    <source>
        <dbReference type="ARBA" id="ARBA00001946"/>
    </source>
</evidence>
<evidence type="ECO:0000256" key="7">
    <source>
        <dbReference type="ARBA" id="ARBA00023004"/>
    </source>
</evidence>
<dbReference type="Pfam" id="PF24877">
    <property type="entry name" value="ILV_EDD_C"/>
    <property type="match status" value="1"/>
</dbReference>
<evidence type="ECO:0000256" key="5">
    <source>
        <dbReference type="ARBA" id="ARBA00022723"/>
    </source>
</evidence>
<dbReference type="InterPro" id="IPR000581">
    <property type="entry name" value="ILV_EDD_N"/>
</dbReference>
<comment type="similarity">
    <text evidence="2 15">Belongs to the IlvD/Edd family.</text>
</comment>
<evidence type="ECO:0000256" key="11">
    <source>
        <dbReference type="ARBA" id="ARBA00029304"/>
    </source>
</evidence>
<comment type="cofactor">
    <cofactor evidence="1 15">
        <name>Mg(2+)</name>
        <dbReference type="ChEBI" id="CHEBI:18420"/>
    </cofactor>
</comment>
<keyword evidence="4 15" id="KW-0001">2Fe-2S</keyword>
<comment type="pathway">
    <text evidence="13 15">Amino-acid biosynthesis; L-isoleucine biosynthesis; L-isoleucine from 2-oxobutanoate: step 3/4.</text>
</comment>
<feature type="binding site" evidence="15">
    <location>
        <position position="121"/>
    </location>
    <ligand>
        <name>Mg(2+)</name>
        <dbReference type="ChEBI" id="CHEBI:18420"/>
    </ligand>
</feature>
<evidence type="ECO:0000256" key="6">
    <source>
        <dbReference type="ARBA" id="ARBA00022842"/>
    </source>
</evidence>
<evidence type="ECO:0000259" key="16">
    <source>
        <dbReference type="Pfam" id="PF00920"/>
    </source>
</evidence>
<proteinExistence type="inferred from homology"/>
<keyword evidence="8 15" id="KW-0411">Iron-sulfur</keyword>
<dbReference type="GO" id="GO:0051537">
    <property type="term" value="F:2 iron, 2 sulfur cluster binding"/>
    <property type="evidence" value="ECO:0007669"/>
    <property type="project" value="UniProtKB-UniRule"/>
</dbReference>
<dbReference type="GO" id="GO:0005829">
    <property type="term" value="C:cytosol"/>
    <property type="evidence" value="ECO:0007669"/>
    <property type="project" value="TreeGrafter"/>
</dbReference>
<evidence type="ECO:0000256" key="15">
    <source>
        <dbReference type="HAMAP-Rule" id="MF_00012"/>
    </source>
</evidence>
<dbReference type="GO" id="GO:0004160">
    <property type="term" value="F:dihydroxy-acid dehydratase activity"/>
    <property type="evidence" value="ECO:0007669"/>
    <property type="project" value="UniProtKB-UniRule"/>
</dbReference>
<dbReference type="UniPathway" id="UPA00047">
    <property type="reaction ID" value="UER00057"/>
</dbReference>